<dbReference type="EMBL" id="DYWT01000018">
    <property type="protein sequence ID" value="HJF30388.1"/>
    <property type="molecule type" value="Genomic_DNA"/>
</dbReference>
<evidence type="ECO:0000313" key="2">
    <source>
        <dbReference type="Proteomes" id="UP000698173"/>
    </source>
</evidence>
<comment type="caution">
    <text evidence="1">The sequence shown here is derived from an EMBL/GenBank/DDBJ whole genome shotgun (WGS) entry which is preliminary data.</text>
</comment>
<accession>A0A921KC16</accession>
<gene>
    <name evidence="1" type="ORF">K8V56_01250</name>
</gene>
<evidence type="ECO:0000313" key="1">
    <source>
        <dbReference type="EMBL" id="HJF30388.1"/>
    </source>
</evidence>
<sequence length="55" mass="6079">MDSNLSFVNDYKFIPATSIVSRAGTEALQDLYSHTVQIVNISLVGHSNHVGFKKK</sequence>
<dbReference type="AlphaFoldDB" id="A0A921KC16"/>
<name>A0A921KC16_SPOPS</name>
<reference evidence="1" key="1">
    <citation type="journal article" date="2021" name="PeerJ">
        <title>Extensive microbial diversity within the chicken gut microbiome revealed by metagenomics and culture.</title>
        <authorList>
            <person name="Gilroy R."/>
            <person name="Ravi A."/>
            <person name="Getino M."/>
            <person name="Pursley I."/>
            <person name="Horton D.L."/>
            <person name="Alikhan N.F."/>
            <person name="Baker D."/>
            <person name="Gharbi K."/>
            <person name="Hall N."/>
            <person name="Watson M."/>
            <person name="Adriaenssens E.M."/>
            <person name="Foster-Nyarko E."/>
            <person name="Jarju S."/>
            <person name="Secka A."/>
            <person name="Antonio M."/>
            <person name="Oren A."/>
            <person name="Chaudhuri R.R."/>
            <person name="La Ragione R."/>
            <person name="Hildebrand F."/>
            <person name="Pallen M.J."/>
        </authorList>
    </citation>
    <scope>NUCLEOTIDE SEQUENCE</scope>
    <source>
        <strain evidence="1">CHK171-7178</strain>
    </source>
</reference>
<protein>
    <submittedName>
        <fullName evidence="1">Uncharacterized protein</fullName>
    </submittedName>
</protein>
<reference evidence="1" key="2">
    <citation type="submission" date="2021-09" db="EMBL/GenBank/DDBJ databases">
        <authorList>
            <person name="Gilroy R."/>
        </authorList>
    </citation>
    <scope>NUCLEOTIDE SEQUENCE</scope>
    <source>
        <strain evidence="1">CHK171-7178</strain>
    </source>
</reference>
<organism evidence="1 2">
    <name type="scientific">Sporosarcina psychrophila</name>
    <name type="common">Bacillus psychrophilus</name>
    <dbReference type="NCBI Taxonomy" id="1476"/>
    <lineage>
        <taxon>Bacteria</taxon>
        <taxon>Bacillati</taxon>
        <taxon>Bacillota</taxon>
        <taxon>Bacilli</taxon>
        <taxon>Bacillales</taxon>
        <taxon>Caryophanaceae</taxon>
        <taxon>Sporosarcina</taxon>
    </lineage>
</organism>
<proteinExistence type="predicted"/>
<dbReference type="Proteomes" id="UP000698173">
    <property type="component" value="Unassembled WGS sequence"/>
</dbReference>